<evidence type="ECO:0008006" key="5">
    <source>
        <dbReference type="Google" id="ProtNLM"/>
    </source>
</evidence>
<feature type="chain" id="PRO_5036458425" description="Spider venom protein" evidence="2">
    <location>
        <begin position="23"/>
        <end position="194"/>
    </location>
</feature>
<dbReference type="Proteomes" id="UP000887013">
    <property type="component" value="Unassembled WGS sequence"/>
</dbReference>
<feature type="signal peptide" evidence="2">
    <location>
        <begin position="1"/>
        <end position="22"/>
    </location>
</feature>
<keyword evidence="2" id="KW-0732">Signal</keyword>
<accession>A0A8X6QTV3</accession>
<keyword evidence="4" id="KW-1185">Reference proteome</keyword>
<keyword evidence="1" id="KW-1133">Transmembrane helix</keyword>
<keyword evidence="1" id="KW-0472">Membrane</keyword>
<dbReference type="AlphaFoldDB" id="A0A8X6QTV3"/>
<sequence length="194" mass="21280">MISKTCALSAIAAILIMEGSLKYGICSTDVDKRTGWEPESGGGWAPPMPMPMHPPKIILIDNKESSNGGNQKEDKISMFLPVIMTLGPLIIMAIMMPIFMSLISGIMSFIKSLLSMKMPMMMPSVSMMMPMPMPMPMPTPTMPPELLFSLAPVVKPFPIIGRKNNDTDLDAWSTMNNFAFTNNATKMLDFGRGV</sequence>
<evidence type="ECO:0000313" key="4">
    <source>
        <dbReference type="Proteomes" id="UP000887013"/>
    </source>
</evidence>
<evidence type="ECO:0000313" key="3">
    <source>
        <dbReference type="EMBL" id="GFU45288.1"/>
    </source>
</evidence>
<evidence type="ECO:0000256" key="1">
    <source>
        <dbReference type="SAM" id="Phobius"/>
    </source>
</evidence>
<proteinExistence type="predicted"/>
<evidence type="ECO:0000256" key="2">
    <source>
        <dbReference type="SAM" id="SignalP"/>
    </source>
</evidence>
<dbReference type="EMBL" id="BMAW01085956">
    <property type="protein sequence ID" value="GFU45288.1"/>
    <property type="molecule type" value="Genomic_DNA"/>
</dbReference>
<organism evidence="3 4">
    <name type="scientific">Nephila pilipes</name>
    <name type="common">Giant wood spider</name>
    <name type="synonym">Nephila maculata</name>
    <dbReference type="NCBI Taxonomy" id="299642"/>
    <lineage>
        <taxon>Eukaryota</taxon>
        <taxon>Metazoa</taxon>
        <taxon>Ecdysozoa</taxon>
        <taxon>Arthropoda</taxon>
        <taxon>Chelicerata</taxon>
        <taxon>Arachnida</taxon>
        <taxon>Araneae</taxon>
        <taxon>Araneomorphae</taxon>
        <taxon>Entelegynae</taxon>
        <taxon>Araneoidea</taxon>
        <taxon>Nephilidae</taxon>
        <taxon>Nephila</taxon>
    </lineage>
</organism>
<feature type="transmembrane region" description="Helical" evidence="1">
    <location>
        <begin position="89"/>
        <end position="114"/>
    </location>
</feature>
<reference evidence="3" key="1">
    <citation type="submission" date="2020-08" db="EMBL/GenBank/DDBJ databases">
        <title>Multicomponent nature underlies the extraordinary mechanical properties of spider dragline silk.</title>
        <authorList>
            <person name="Kono N."/>
            <person name="Nakamura H."/>
            <person name="Mori M."/>
            <person name="Yoshida Y."/>
            <person name="Ohtoshi R."/>
            <person name="Malay A.D."/>
            <person name="Moran D.A.P."/>
            <person name="Tomita M."/>
            <person name="Numata K."/>
            <person name="Arakawa K."/>
        </authorList>
    </citation>
    <scope>NUCLEOTIDE SEQUENCE</scope>
</reference>
<dbReference type="OrthoDB" id="6431842at2759"/>
<protein>
    <recommendedName>
        <fullName evidence="5">Spider venom protein</fullName>
    </recommendedName>
</protein>
<gene>
    <name evidence="3" type="primary">AVEN_83332_1</name>
    <name evidence="3" type="ORF">NPIL_11191</name>
</gene>
<keyword evidence="1" id="KW-0812">Transmembrane</keyword>
<comment type="caution">
    <text evidence="3">The sequence shown here is derived from an EMBL/GenBank/DDBJ whole genome shotgun (WGS) entry which is preliminary data.</text>
</comment>
<name>A0A8X6QTV3_NEPPI</name>